<keyword evidence="2" id="KW-1185">Reference proteome</keyword>
<organism evidence="1 2">
    <name type="scientific">Algoriphagus oliviformis</name>
    <dbReference type="NCBI Taxonomy" id="2811231"/>
    <lineage>
        <taxon>Bacteria</taxon>
        <taxon>Pseudomonadati</taxon>
        <taxon>Bacteroidota</taxon>
        <taxon>Cytophagia</taxon>
        <taxon>Cytophagales</taxon>
        <taxon>Cyclobacteriaceae</taxon>
        <taxon>Algoriphagus</taxon>
    </lineage>
</organism>
<proteinExistence type="predicted"/>
<accession>A0ABS3C8G7</accession>
<evidence type="ECO:0000313" key="1">
    <source>
        <dbReference type="EMBL" id="MBN7813388.1"/>
    </source>
</evidence>
<comment type="caution">
    <text evidence="1">The sequence shown here is derived from an EMBL/GenBank/DDBJ whole genome shotgun (WGS) entry which is preliminary data.</text>
</comment>
<gene>
    <name evidence="1" type="ORF">J0A68_20705</name>
</gene>
<sequence>MGNQACSKGKKFLYTKTTLLHTQPKFAKMDGSVIKEMIKLKKTGSVRPY</sequence>
<name>A0ABS3C8G7_9BACT</name>
<evidence type="ECO:0000313" key="2">
    <source>
        <dbReference type="Proteomes" id="UP000664317"/>
    </source>
</evidence>
<reference evidence="1 2" key="1">
    <citation type="submission" date="2021-03" db="EMBL/GenBank/DDBJ databases">
        <title>novel species isolated from a fishpond in China.</title>
        <authorList>
            <person name="Lu H."/>
            <person name="Cai Z."/>
        </authorList>
    </citation>
    <scope>NUCLEOTIDE SEQUENCE [LARGE SCALE GENOMIC DNA]</scope>
    <source>
        <strain evidence="1 2">H41</strain>
    </source>
</reference>
<dbReference type="EMBL" id="JAFKCT010000012">
    <property type="protein sequence ID" value="MBN7813388.1"/>
    <property type="molecule type" value="Genomic_DNA"/>
</dbReference>
<dbReference type="Proteomes" id="UP000664317">
    <property type="component" value="Unassembled WGS sequence"/>
</dbReference>
<protein>
    <submittedName>
        <fullName evidence="1">Uncharacterized protein</fullName>
    </submittedName>
</protein>